<proteinExistence type="predicted"/>
<accession>A0A0K2SM83</accession>
<evidence type="ECO:0000313" key="1">
    <source>
        <dbReference type="EMBL" id="BAS28221.1"/>
    </source>
</evidence>
<dbReference type="KEGG" id="lpil:LIP_2380"/>
<keyword evidence="2" id="KW-1185">Reference proteome</keyword>
<dbReference type="RefSeq" id="WP_068138238.1">
    <property type="nucleotide sequence ID" value="NZ_AP014924.1"/>
</dbReference>
<gene>
    <name evidence="1" type="ORF">LIP_2380</name>
</gene>
<dbReference type="AlphaFoldDB" id="A0A0K2SM83"/>
<reference evidence="2" key="1">
    <citation type="submission" date="2015-07" db="EMBL/GenBank/DDBJ databases">
        <title>Complete genome sequence and phylogenetic analysis of Limnochorda pilosa.</title>
        <authorList>
            <person name="Watanabe M."/>
            <person name="Kojima H."/>
            <person name="Fukui M."/>
        </authorList>
    </citation>
    <scope>NUCLEOTIDE SEQUENCE [LARGE SCALE GENOMIC DNA]</scope>
    <source>
        <strain evidence="2">HC45</strain>
    </source>
</reference>
<dbReference type="STRING" id="1555112.LIP_2380"/>
<dbReference type="Proteomes" id="UP000065807">
    <property type="component" value="Chromosome"/>
</dbReference>
<evidence type="ECO:0000313" key="2">
    <source>
        <dbReference type="Proteomes" id="UP000065807"/>
    </source>
</evidence>
<organism evidence="1 2">
    <name type="scientific">Limnochorda pilosa</name>
    <dbReference type="NCBI Taxonomy" id="1555112"/>
    <lineage>
        <taxon>Bacteria</taxon>
        <taxon>Bacillati</taxon>
        <taxon>Bacillota</taxon>
        <taxon>Limnochordia</taxon>
        <taxon>Limnochordales</taxon>
        <taxon>Limnochordaceae</taxon>
        <taxon>Limnochorda</taxon>
    </lineage>
</organism>
<dbReference type="EMBL" id="AP014924">
    <property type="protein sequence ID" value="BAS28221.1"/>
    <property type="molecule type" value="Genomic_DNA"/>
</dbReference>
<reference evidence="2" key="2">
    <citation type="journal article" date="2016" name="Int. J. Syst. Evol. Microbiol.">
        <title>Complete genome sequence and cell structure of Limnochorda pilosa, a Gram-negative spore-former within the phylum Firmicutes.</title>
        <authorList>
            <person name="Watanabe M."/>
            <person name="Kojima H."/>
            <person name="Fukui M."/>
        </authorList>
    </citation>
    <scope>NUCLEOTIDE SEQUENCE [LARGE SCALE GENOMIC DNA]</scope>
    <source>
        <strain evidence="2">HC45</strain>
    </source>
</reference>
<name>A0A0K2SM83_LIMPI</name>
<protein>
    <submittedName>
        <fullName evidence="1">Uncharacterized protein</fullName>
    </submittedName>
</protein>
<sequence>MEVRIGEQVMEPVQNVEHLLAMARRLTPEGAFVRRVYVDGVSYEDLASLSHIDWETVQHVRVEYASTEPFLAEVGRSVAEYANRVLEALPRIVALLRVEGVSIAETGLLELLDGISWLVEARTLSQALAATSNLGLQGGRRLPLEGELEHTELDSASFLEKLFSAMKSGDRDWVADLLENDLVDLLETWSYRPTAS</sequence>